<dbReference type="OrthoDB" id="2404678at2759"/>
<dbReference type="AlphaFoldDB" id="A0A8H3XHA3"/>
<evidence type="ECO:0000313" key="1">
    <source>
        <dbReference type="EMBL" id="KAF0466330.1"/>
    </source>
</evidence>
<sequence length="135" mass="15754">MAYGKQTGFMWRIENKYPDNKGGVYKYVFECRHAGKFQPKQNTSDSSQQCNRNSFKTECTCFVNICWLLSLPGPVITKLNLMHYGYALNPDTAVFANVYRQFSQNIMDKIEFYVRAVHGINQQTLRQLLQSEFED</sequence>
<comment type="caution">
    <text evidence="1">The sequence shown here is derived from an EMBL/GenBank/DDBJ whole genome shotgun (WGS) entry which is preliminary data.</text>
</comment>
<reference evidence="1 2" key="1">
    <citation type="journal article" date="2019" name="Environ. Microbiol.">
        <title>At the nexus of three kingdoms: the genome of the mycorrhizal fungus Gigaspora margarita provides insights into plant, endobacterial and fungal interactions.</title>
        <authorList>
            <person name="Venice F."/>
            <person name="Ghignone S."/>
            <person name="Salvioli di Fossalunga A."/>
            <person name="Amselem J."/>
            <person name="Novero M."/>
            <person name="Xianan X."/>
            <person name="Sedzielewska Toro K."/>
            <person name="Morin E."/>
            <person name="Lipzen A."/>
            <person name="Grigoriev I.V."/>
            <person name="Henrissat B."/>
            <person name="Martin F.M."/>
            <person name="Bonfante P."/>
        </authorList>
    </citation>
    <scope>NUCLEOTIDE SEQUENCE [LARGE SCALE GENOMIC DNA]</scope>
    <source>
        <strain evidence="1 2">BEG34</strain>
    </source>
</reference>
<protein>
    <submittedName>
        <fullName evidence="1">Protein far1-related sequence 5-like</fullName>
    </submittedName>
</protein>
<organism evidence="1 2">
    <name type="scientific">Gigaspora margarita</name>
    <dbReference type="NCBI Taxonomy" id="4874"/>
    <lineage>
        <taxon>Eukaryota</taxon>
        <taxon>Fungi</taxon>
        <taxon>Fungi incertae sedis</taxon>
        <taxon>Mucoromycota</taxon>
        <taxon>Glomeromycotina</taxon>
        <taxon>Glomeromycetes</taxon>
        <taxon>Diversisporales</taxon>
        <taxon>Gigasporaceae</taxon>
        <taxon>Gigaspora</taxon>
    </lineage>
</organism>
<evidence type="ECO:0000313" key="2">
    <source>
        <dbReference type="Proteomes" id="UP000439903"/>
    </source>
</evidence>
<proteinExistence type="predicted"/>
<keyword evidence="2" id="KW-1185">Reference proteome</keyword>
<accession>A0A8H3XHA3</accession>
<name>A0A8H3XHA3_GIGMA</name>
<dbReference type="EMBL" id="WTPW01000964">
    <property type="protein sequence ID" value="KAF0466330.1"/>
    <property type="molecule type" value="Genomic_DNA"/>
</dbReference>
<gene>
    <name evidence="1" type="ORF">F8M41_026171</name>
</gene>
<dbReference type="Proteomes" id="UP000439903">
    <property type="component" value="Unassembled WGS sequence"/>
</dbReference>